<keyword evidence="3" id="KW-1185">Reference proteome</keyword>
<dbReference type="PROSITE" id="PS00166">
    <property type="entry name" value="ENOYL_COA_HYDRATASE"/>
    <property type="match status" value="1"/>
</dbReference>
<dbReference type="Gene3D" id="3.90.226.10">
    <property type="entry name" value="2-enoyl-CoA Hydratase, Chain A, domain 1"/>
    <property type="match status" value="1"/>
</dbReference>
<reference evidence="2 3" key="1">
    <citation type="submission" date="2024-06" db="EMBL/GenBank/DDBJ databases">
        <title>The Natural Products Discovery Center: Release of the First 8490 Sequenced Strains for Exploring Actinobacteria Biosynthetic Diversity.</title>
        <authorList>
            <person name="Kalkreuter E."/>
            <person name="Kautsar S.A."/>
            <person name="Yang D."/>
            <person name="Bader C.D."/>
            <person name="Teijaro C.N."/>
            <person name="Fluegel L."/>
            <person name="Davis C.M."/>
            <person name="Simpson J.R."/>
            <person name="Lauterbach L."/>
            <person name="Steele A.D."/>
            <person name="Gui C."/>
            <person name="Meng S."/>
            <person name="Li G."/>
            <person name="Viehrig K."/>
            <person name="Ye F."/>
            <person name="Su P."/>
            <person name="Kiefer A.F."/>
            <person name="Nichols A."/>
            <person name="Cepeda A.J."/>
            <person name="Yan W."/>
            <person name="Fan B."/>
            <person name="Jiang Y."/>
            <person name="Adhikari A."/>
            <person name="Zheng C.-J."/>
            <person name="Schuster L."/>
            <person name="Cowan T.M."/>
            <person name="Smanski M.J."/>
            <person name="Chevrette M.G."/>
            <person name="De Carvalho L.P.S."/>
            <person name="Shen B."/>
        </authorList>
    </citation>
    <scope>NUCLEOTIDE SEQUENCE [LARGE SCALE GENOMIC DNA]</scope>
    <source>
        <strain evidence="2 3">NPDC077434</strain>
    </source>
</reference>
<comment type="caution">
    <text evidence="2">The sequence shown here is derived from an EMBL/GenBank/DDBJ whole genome shotgun (WGS) entry which is preliminary data.</text>
</comment>
<proteinExistence type="inferred from homology"/>
<comment type="similarity">
    <text evidence="1">Belongs to the enoyl-CoA hydratase/isomerase family.</text>
</comment>
<accession>A0ABV3LDG8</accession>
<evidence type="ECO:0000313" key="3">
    <source>
        <dbReference type="Proteomes" id="UP001553715"/>
    </source>
</evidence>
<gene>
    <name evidence="2" type="ORF">AB0301_01975</name>
</gene>
<dbReference type="CDD" id="cd06558">
    <property type="entry name" value="crotonase-like"/>
    <property type="match status" value="1"/>
</dbReference>
<dbReference type="Pfam" id="PF00378">
    <property type="entry name" value="ECH_1"/>
    <property type="match status" value="1"/>
</dbReference>
<evidence type="ECO:0000256" key="1">
    <source>
        <dbReference type="RuleBase" id="RU003707"/>
    </source>
</evidence>
<evidence type="ECO:0000313" key="2">
    <source>
        <dbReference type="EMBL" id="MEW1973841.1"/>
    </source>
</evidence>
<dbReference type="PANTHER" id="PTHR43459">
    <property type="entry name" value="ENOYL-COA HYDRATASE"/>
    <property type="match status" value="1"/>
</dbReference>
<dbReference type="Proteomes" id="UP001553715">
    <property type="component" value="Unassembled WGS sequence"/>
</dbReference>
<dbReference type="InterPro" id="IPR001753">
    <property type="entry name" value="Enoyl-CoA_hydra/iso"/>
</dbReference>
<dbReference type="InterPro" id="IPR029045">
    <property type="entry name" value="ClpP/crotonase-like_dom_sf"/>
</dbReference>
<organism evidence="2 3">
    <name type="scientific">Microbacterium profundi</name>
    <dbReference type="NCBI Taxonomy" id="450380"/>
    <lineage>
        <taxon>Bacteria</taxon>
        <taxon>Bacillati</taxon>
        <taxon>Actinomycetota</taxon>
        <taxon>Actinomycetes</taxon>
        <taxon>Micrococcales</taxon>
        <taxon>Microbacteriaceae</taxon>
        <taxon>Microbacterium</taxon>
    </lineage>
</organism>
<dbReference type="RefSeq" id="WP_366232193.1">
    <property type="nucleotide sequence ID" value="NZ_JBFBMH010000002.1"/>
</dbReference>
<sequence length="255" mass="26890">MLAALADGVLSITLNRPERKNAMNQAAWDRLFDILRAAEVDADVHAVVLTGAGGAFCAGADISSAPVGHPITRVTRIAHTAEFLFHFPKPVIAKVSGAAVGAGWNLALCCDFVVASSDARFAEIFVKRGLSVDFGGSWLLPHYAGLLQAKRLAMLGEFVQPEEAERLGLVTWVKQPDEIDGFVAGLAERLAKGPAIAQSLNKTLVTEGALTSFSGALASEVRAQAVNYATEDAGLARRAFAAKTTPVFTGEWAVS</sequence>
<dbReference type="PANTHER" id="PTHR43459:SF1">
    <property type="entry name" value="EG:BACN32G11.4 PROTEIN"/>
    <property type="match status" value="1"/>
</dbReference>
<name>A0ABV3LDG8_9MICO</name>
<dbReference type="InterPro" id="IPR018376">
    <property type="entry name" value="Enoyl-CoA_hyd/isom_CS"/>
</dbReference>
<protein>
    <submittedName>
        <fullName evidence="2">Enoyl-CoA hydratase-related protein</fullName>
    </submittedName>
</protein>
<dbReference type="SUPFAM" id="SSF52096">
    <property type="entry name" value="ClpP/crotonase"/>
    <property type="match status" value="1"/>
</dbReference>
<dbReference type="EMBL" id="JBFBMH010000002">
    <property type="protein sequence ID" value="MEW1973841.1"/>
    <property type="molecule type" value="Genomic_DNA"/>
</dbReference>